<gene>
    <name evidence="3" type="ORF">TM35_000081220</name>
</gene>
<dbReference type="Proteomes" id="UP000192257">
    <property type="component" value="Unassembled WGS sequence"/>
</dbReference>
<protein>
    <recommendedName>
        <fullName evidence="5">Armadillo repeat-containing protein 1</fullName>
    </recommendedName>
</protein>
<keyword evidence="4" id="KW-1185">Reference proteome</keyword>
<dbReference type="OrthoDB" id="269924at2759"/>
<evidence type="ECO:0000313" key="4">
    <source>
        <dbReference type="Proteomes" id="UP000192257"/>
    </source>
</evidence>
<feature type="repeat" description="ARM" evidence="1">
    <location>
        <begin position="31"/>
        <end position="73"/>
    </location>
</feature>
<accession>A0A1X0P057</accession>
<reference evidence="3 4" key="1">
    <citation type="submission" date="2017-03" db="EMBL/GenBank/DDBJ databases">
        <title>An alternative strategy for trypanosome survival in the mammalian bloodstream revealed through genome and transcriptome analysis of the ubiquitous bovine parasite Trypanosoma (Megatrypanum) theileri.</title>
        <authorList>
            <person name="Kelly S."/>
            <person name="Ivens A."/>
            <person name="Mott A."/>
            <person name="O'Neill E."/>
            <person name="Emms D."/>
            <person name="Macleod O."/>
            <person name="Voorheis P."/>
            <person name="Matthews J."/>
            <person name="Matthews K."/>
            <person name="Carrington M."/>
        </authorList>
    </citation>
    <scope>NUCLEOTIDE SEQUENCE [LARGE SCALE GENOMIC DNA]</scope>
    <source>
        <strain evidence="3">Edinburgh</strain>
    </source>
</reference>
<feature type="region of interest" description="Disordered" evidence="2">
    <location>
        <begin position="114"/>
        <end position="143"/>
    </location>
</feature>
<organism evidence="3 4">
    <name type="scientific">Trypanosoma theileri</name>
    <dbReference type="NCBI Taxonomy" id="67003"/>
    <lineage>
        <taxon>Eukaryota</taxon>
        <taxon>Discoba</taxon>
        <taxon>Euglenozoa</taxon>
        <taxon>Kinetoplastea</taxon>
        <taxon>Metakinetoplastina</taxon>
        <taxon>Trypanosomatida</taxon>
        <taxon>Trypanosomatidae</taxon>
        <taxon>Trypanosoma</taxon>
    </lineage>
</organism>
<feature type="compositionally biased region" description="Low complexity" evidence="2">
    <location>
        <begin position="251"/>
        <end position="264"/>
    </location>
</feature>
<dbReference type="InterPro" id="IPR011989">
    <property type="entry name" value="ARM-like"/>
</dbReference>
<evidence type="ECO:0000256" key="1">
    <source>
        <dbReference type="PROSITE-ProRule" id="PRU00259"/>
    </source>
</evidence>
<dbReference type="InterPro" id="IPR000225">
    <property type="entry name" value="Armadillo"/>
</dbReference>
<dbReference type="SUPFAM" id="SSF48371">
    <property type="entry name" value="ARM repeat"/>
    <property type="match status" value="1"/>
</dbReference>
<dbReference type="PROSITE" id="PS50176">
    <property type="entry name" value="ARM_REPEAT"/>
    <property type="match status" value="1"/>
</dbReference>
<dbReference type="RefSeq" id="XP_028884390.1">
    <property type="nucleotide sequence ID" value="XM_029023987.1"/>
</dbReference>
<dbReference type="Gene3D" id="1.25.10.10">
    <property type="entry name" value="Leucine-rich Repeat Variant"/>
    <property type="match status" value="1"/>
</dbReference>
<dbReference type="PANTHER" id="PTHR28592:SF1">
    <property type="entry name" value="ARMADILLO REPEAT-CONTAINING PROTEIN 1"/>
    <property type="match status" value="1"/>
</dbReference>
<feature type="region of interest" description="Disordered" evidence="2">
    <location>
        <begin position="247"/>
        <end position="274"/>
    </location>
</feature>
<comment type="caution">
    <text evidence="3">The sequence shown here is derived from an EMBL/GenBank/DDBJ whole genome shotgun (WGS) entry which is preliminary data.</text>
</comment>
<evidence type="ECO:0000313" key="3">
    <source>
        <dbReference type="EMBL" id="ORC90324.1"/>
    </source>
</evidence>
<evidence type="ECO:0008006" key="5">
    <source>
        <dbReference type="Google" id="ProtNLM"/>
    </source>
</evidence>
<proteinExistence type="predicted"/>
<dbReference type="InterPro" id="IPR016024">
    <property type="entry name" value="ARM-type_fold"/>
</dbReference>
<dbReference type="GeneID" id="39983767"/>
<evidence type="ECO:0000256" key="2">
    <source>
        <dbReference type="SAM" id="MobiDB-lite"/>
    </source>
</evidence>
<dbReference type="VEuPathDB" id="TriTrypDB:TM35_000081220"/>
<dbReference type="AlphaFoldDB" id="A0A1X0P057"/>
<dbReference type="EMBL" id="NBCO01000008">
    <property type="protein sequence ID" value="ORC90324.1"/>
    <property type="molecule type" value="Genomic_DNA"/>
</dbReference>
<sequence length="341" mass="37187">MASLNTELALVKRFHMLSKNYDNRPVIARRNTLPSLVRFVGSKDRETRQYALAALHLLAQHPENVELLAEQNGLVKEVFKVYKDTEYDDPELHDLSNELLNCLEPVLLGRDPRKETTSTAVVGSSGSGGGGGGGDGSSLNESTMNDSFTMARRARAARVLRGVGSDVIHTVILDIPALDPQSGDDLATIEDIFQTTRGVVSYSVFLENRQARLFITCDTRAVQQVLSDAGFESIVVRDEVVGQDVFGGDTSSLNANNNNSNNNNTRSYYDSGPQKRQPTYFESLTNSIYQTALVLRGGGGGGVGSNSGNDTLSARVQQQRAREQQGNSTLSQVTKVLAKWW</sequence>
<name>A0A1X0P057_9TRYP</name>
<dbReference type="PANTHER" id="PTHR28592">
    <property type="entry name" value="ARMADILLO REPEAT-CONTAINING PROTEIN 1"/>
    <property type="match status" value="1"/>
</dbReference>
<feature type="compositionally biased region" description="Gly residues" evidence="2">
    <location>
        <begin position="125"/>
        <end position="136"/>
    </location>
</feature>